<gene>
    <name evidence="3" type="ORF">MNBD_ACTINO02-1516</name>
</gene>
<evidence type="ECO:0000259" key="2">
    <source>
        <dbReference type="PROSITE" id="PS51233"/>
    </source>
</evidence>
<dbReference type="InterPro" id="IPR001846">
    <property type="entry name" value="VWF_type-D"/>
</dbReference>
<feature type="domain" description="VWFD" evidence="2">
    <location>
        <begin position="324"/>
        <end position="457"/>
    </location>
</feature>
<accession>A0A3B0RH39</accession>
<feature type="non-terminal residue" evidence="3">
    <location>
        <position position="457"/>
    </location>
</feature>
<dbReference type="PROSITE" id="PS51233">
    <property type="entry name" value="VWFD"/>
    <property type="match status" value="1"/>
</dbReference>
<feature type="region of interest" description="Disordered" evidence="1">
    <location>
        <begin position="309"/>
        <end position="330"/>
    </location>
</feature>
<protein>
    <recommendedName>
        <fullName evidence="2">VWFD domain-containing protein</fullName>
    </recommendedName>
</protein>
<name>A0A3B0RH39_9ZZZZ</name>
<evidence type="ECO:0000313" key="3">
    <source>
        <dbReference type="EMBL" id="VAV92714.1"/>
    </source>
</evidence>
<reference evidence="3" key="1">
    <citation type="submission" date="2018-06" db="EMBL/GenBank/DDBJ databases">
        <authorList>
            <person name="Zhirakovskaya E."/>
        </authorList>
    </citation>
    <scope>NUCLEOTIDE SEQUENCE</scope>
</reference>
<sequence>MIAHHEPAKTDTRISSPTLVRGVKLAAFTFALALALGSCTGGETVDSTTSSPTTETTSGPGITDNANIPSPVVQDLWAIDALTTIDESATTVDLTGAVLAAVRNDLGEPTDLWDGITLREAPTLAASLTDDTGNVRNDVDVVAGIAETPAGEVLIVVATPRPTADPVASTDRLQLDLTFLEGQVNVGDPLFADYVFIQSFGLSDAAEESANDGTAMFAERVAGGRFSVLAGPDESGELTPVVARGQLGEFVEGSILANIPPKILLWGGVGLAAGGTICVASKGAACAAVPLLGGGGALAGTALTLSNNGADPAPAPAPAPAGNGRGRSTGEPHLVTFDGIAYDSQLVGEFVLTRADDLEIQIRQSPYGTDRKVAYNTAIAIGTADHRITYDLDADQPLRIDGDAVTLDPGDSADHDGTLINAYDRMTEVVTSEGDIIQIRIAPGLDTIVVPADGDRN</sequence>
<organism evidence="3">
    <name type="scientific">hydrothermal vent metagenome</name>
    <dbReference type="NCBI Taxonomy" id="652676"/>
    <lineage>
        <taxon>unclassified sequences</taxon>
        <taxon>metagenomes</taxon>
        <taxon>ecological metagenomes</taxon>
    </lineage>
</organism>
<feature type="region of interest" description="Disordered" evidence="1">
    <location>
        <begin position="40"/>
        <end position="67"/>
    </location>
</feature>
<evidence type="ECO:0000256" key="1">
    <source>
        <dbReference type="SAM" id="MobiDB-lite"/>
    </source>
</evidence>
<proteinExistence type="predicted"/>
<dbReference type="EMBL" id="UOEK01000030">
    <property type="protein sequence ID" value="VAV92714.1"/>
    <property type="molecule type" value="Genomic_DNA"/>
</dbReference>
<dbReference type="AlphaFoldDB" id="A0A3B0RH39"/>
<feature type="compositionally biased region" description="Low complexity" evidence="1">
    <location>
        <begin position="43"/>
        <end position="64"/>
    </location>
</feature>